<organism evidence="1 2">
    <name type="scientific">Candidatus Roizmanbacteria bacterium RIFCSPHIGHO2_12_FULL_41_11</name>
    <dbReference type="NCBI Taxonomy" id="1802052"/>
    <lineage>
        <taxon>Bacteria</taxon>
        <taxon>Candidatus Roizmaniibacteriota</taxon>
    </lineage>
</organism>
<dbReference type="EMBL" id="MGAC01000002">
    <property type="protein sequence ID" value="OGK38768.1"/>
    <property type="molecule type" value="Genomic_DNA"/>
</dbReference>
<evidence type="ECO:0000313" key="1">
    <source>
        <dbReference type="EMBL" id="OGK38768.1"/>
    </source>
</evidence>
<reference evidence="1 2" key="1">
    <citation type="journal article" date="2016" name="Nat. Commun.">
        <title>Thousands of microbial genomes shed light on interconnected biogeochemical processes in an aquifer system.</title>
        <authorList>
            <person name="Anantharaman K."/>
            <person name="Brown C.T."/>
            <person name="Hug L.A."/>
            <person name="Sharon I."/>
            <person name="Castelle C.J."/>
            <person name="Probst A.J."/>
            <person name="Thomas B.C."/>
            <person name="Singh A."/>
            <person name="Wilkins M.J."/>
            <person name="Karaoz U."/>
            <person name="Brodie E.L."/>
            <person name="Williams K.H."/>
            <person name="Hubbard S.S."/>
            <person name="Banfield J.F."/>
        </authorList>
    </citation>
    <scope>NUCLEOTIDE SEQUENCE [LARGE SCALE GENOMIC DNA]</scope>
</reference>
<sequence length="407" mass="46315">MADVSDFTQLGVSARAEALRYGEVRRTVRQETARQEVLANLAAYQREFLHDEPVSMAHTYYHFNGRLYSQDNPHPLFEIRNQIDSREREGRTLAGFTAFETLINNGVSADEVFLWYSPAGRAGFEPPFDKIQYDSGRLYLGFKNSQDCSAHIDLKIAENRFPIVAFLNYLQAISGQPARIYQSPQEAKDYYLQHPLKSGLTGYEFFRAARNFLRNQQIPLEQTAYVSRRDSPQKQTHSFEEMFMTIWQQLGVNKNDSLTQREWPGIGENRVIRSEEILQLYLAQIAAYMQKYHLDKIMLYGCSASSQVERSTLFPQAISQLFVSSPLEAVLSSYSTAVRLLSGSGLKNKIEENSTVSITCPCGKSFPCNIGQIKEAGVLQCPHCHLKTTCWEAIIDAQLAKSHFSRN</sequence>
<dbReference type="Proteomes" id="UP000176803">
    <property type="component" value="Unassembled WGS sequence"/>
</dbReference>
<accession>A0A1F7I5W3</accession>
<protein>
    <submittedName>
        <fullName evidence="1">Uncharacterized protein</fullName>
    </submittedName>
</protein>
<proteinExistence type="predicted"/>
<evidence type="ECO:0000313" key="2">
    <source>
        <dbReference type="Proteomes" id="UP000176803"/>
    </source>
</evidence>
<name>A0A1F7I5W3_9BACT</name>
<dbReference type="AlphaFoldDB" id="A0A1F7I5W3"/>
<comment type="caution">
    <text evidence="1">The sequence shown here is derived from an EMBL/GenBank/DDBJ whole genome shotgun (WGS) entry which is preliminary data.</text>
</comment>
<gene>
    <name evidence="1" type="ORF">A3F03_04070</name>
</gene>